<organism evidence="1 2">
    <name type="scientific">Arachidicoccus rhizosphaerae</name>
    <dbReference type="NCBI Taxonomy" id="551991"/>
    <lineage>
        <taxon>Bacteria</taxon>
        <taxon>Pseudomonadati</taxon>
        <taxon>Bacteroidota</taxon>
        <taxon>Chitinophagia</taxon>
        <taxon>Chitinophagales</taxon>
        <taxon>Chitinophagaceae</taxon>
        <taxon>Arachidicoccus</taxon>
    </lineage>
</organism>
<name>A0A1H4CAA0_9BACT</name>
<evidence type="ECO:0000313" key="1">
    <source>
        <dbReference type="EMBL" id="SEA57304.1"/>
    </source>
</evidence>
<evidence type="ECO:0000313" key="2">
    <source>
        <dbReference type="Proteomes" id="UP000199041"/>
    </source>
</evidence>
<dbReference type="Proteomes" id="UP000199041">
    <property type="component" value="Unassembled WGS sequence"/>
</dbReference>
<reference evidence="1 2" key="1">
    <citation type="submission" date="2016-10" db="EMBL/GenBank/DDBJ databases">
        <authorList>
            <person name="de Groot N.N."/>
        </authorList>
    </citation>
    <scope>NUCLEOTIDE SEQUENCE [LARGE SCALE GENOMIC DNA]</scope>
    <source>
        <strain evidence="1 2">Vu-144</strain>
    </source>
</reference>
<keyword evidence="2" id="KW-1185">Reference proteome</keyword>
<sequence length="33" mass="3930">MADILENFGYWKPQKIAESFIFEPITRELSHAF</sequence>
<accession>A0A1H4CAA0</accession>
<dbReference type="EMBL" id="FNQY01000029">
    <property type="protein sequence ID" value="SEA57304.1"/>
    <property type="molecule type" value="Genomic_DNA"/>
</dbReference>
<dbReference type="STRING" id="551991.SAMN05192529_12938"/>
<protein>
    <submittedName>
        <fullName evidence="1">Uncharacterized protein</fullName>
    </submittedName>
</protein>
<gene>
    <name evidence="1" type="ORF">SAMN05192529_12938</name>
</gene>
<proteinExistence type="predicted"/>
<dbReference type="AlphaFoldDB" id="A0A1H4CAA0"/>